<dbReference type="AlphaFoldDB" id="A0A923I2Q4"/>
<dbReference type="PANTHER" id="PTHR40763:SF5">
    <property type="entry name" value="MEMBRANE PROTEIN"/>
    <property type="match status" value="1"/>
</dbReference>
<keyword evidence="4" id="KW-1185">Reference proteome</keyword>
<dbReference type="EMBL" id="JACOGG010000017">
    <property type="protein sequence ID" value="MBC3936601.1"/>
    <property type="molecule type" value="Genomic_DNA"/>
</dbReference>
<organism evidence="3 4">
    <name type="scientific">Undibacterium rugosum</name>
    <dbReference type="NCBI Taxonomy" id="2762291"/>
    <lineage>
        <taxon>Bacteria</taxon>
        <taxon>Pseudomonadati</taxon>
        <taxon>Pseudomonadota</taxon>
        <taxon>Betaproteobacteria</taxon>
        <taxon>Burkholderiales</taxon>
        <taxon>Oxalobacteraceae</taxon>
        <taxon>Undibacterium</taxon>
    </lineage>
</organism>
<feature type="transmembrane region" description="Helical" evidence="1">
    <location>
        <begin position="62"/>
        <end position="82"/>
    </location>
</feature>
<feature type="transmembrane region" description="Helical" evidence="1">
    <location>
        <begin position="7"/>
        <end position="25"/>
    </location>
</feature>
<dbReference type="RefSeq" id="WP_186882144.1">
    <property type="nucleotide sequence ID" value="NZ_JACOGG010000017.1"/>
</dbReference>
<feature type="transmembrane region" description="Helical" evidence="1">
    <location>
        <begin position="31"/>
        <end position="50"/>
    </location>
</feature>
<accession>A0A923I2Q4</accession>
<keyword evidence="1" id="KW-0812">Transmembrane</keyword>
<dbReference type="PANTHER" id="PTHR40763">
    <property type="entry name" value="MEMBRANE PROTEIN-RELATED"/>
    <property type="match status" value="1"/>
</dbReference>
<dbReference type="Proteomes" id="UP000612361">
    <property type="component" value="Unassembled WGS sequence"/>
</dbReference>
<evidence type="ECO:0000256" key="1">
    <source>
        <dbReference type="SAM" id="Phobius"/>
    </source>
</evidence>
<name>A0A923I2Q4_9BURK</name>
<keyword evidence="1" id="KW-0472">Membrane</keyword>
<proteinExistence type="predicted"/>
<evidence type="ECO:0000313" key="3">
    <source>
        <dbReference type="EMBL" id="MBC3936601.1"/>
    </source>
</evidence>
<dbReference type="InterPro" id="IPR054331">
    <property type="entry name" value="LiaF_TM"/>
</dbReference>
<evidence type="ECO:0000259" key="2">
    <source>
        <dbReference type="Pfam" id="PF22570"/>
    </source>
</evidence>
<reference evidence="3" key="1">
    <citation type="submission" date="2020-08" db="EMBL/GenBank/DDBJ databases">
        <title>Novel species isolated from subtropical streams in China.</title>
        <authorList>
            <person name="Lu H."/>
        </authorList>
    </citation>
    <scope>NUCLEOTIDE SEQUENCE</scope>
    <source>
        <strain evidence="3">CY7W</strain>
    </source>
</reference>
<feature type="domain" description="LiaF transmembrane" evidence="2">
    <location>
        <begin position="11"/>
        <end position="106"/>
    </location>
</feature>
<comment type="caution">
    <text evidence="3">The sequence shown here is derived from an EMBL/GenBank/DDBJ whole genome shotgun (WGS) entry which is preliminary data.</text>
</comment>
<protein>
    <recommendedName>
        <fullName evidence="2">LiaF transmembrane domain-containing protein</fullName>
    </recommendedName>
</protein>
<gene>
    <name evidence="3" type="ORF">H8K47_14635</name>
</gene>
<sequence length="230" mass="25120">MRQRNPQNRLVFGAILMIFGALALLDNLNIFNTFNIFHFWPMVFIAVGALKISRSDTVSGHLIGGMFIAVGAAMTLQHMGIIDFRMRHWWPIFLIAGGLAVIFKDRLITENNLNQLNSGELPHSVCNVSAMMSGAKINNASPDFKGGELTAVMGGIELDMRGASIQTEAVLNVFAMWGGITVRVPNDWTVISQGVPLLGGIEDKTVPPMDKSKKLYIQGYAIMGGVEITN</sequence>
<feature type="transmembrane region" description="Helical" evidence="1">
    <location>
        <begin position="88"/>
        <end position="103"/>
    </location>
</feature>
<keyword evidence="1" id="KW-1133">Transmembrane helix</keyword>
<evidence type="ECO:0000313" key="4">
    <source>
        <dbReference type="Proteomes" id="UP000612361"/>
    </source>
</evidence>
<dbReference type="Pfam" id="PF22570">
    <property type="entry name" value="LiaF-TM"/>
    <property type="match status" value="1"/>
</dbReference>